<protein>
    <submittedName>
        <fullName evidence="1">Uncharacterized protein</fullName>
    </submittedName>
</protein>
<name>L0DP66_SINAD</name>
<dbReference type="STRING" id="886293.Sinac_6535"/>
<evidence type="ECO:0000313" key="2">
    <source>
        <dbReference type="Proteomes" id="UP000010798"/>
    </source>
</evidence>
<gene>
    <name evidence="1" type="ordered locus">Sinac_6535</name>
</gene>
<dbReference type="Proteomes" id="UP000010798">
    <property type="component" value="Chromosome"/>
</dbReference>
<reference evidence="1 2" key="1">
    <citation type="submission" date="2012-02" db="EMBL/GenBank/DDBJ databases">
        <title>Complete sequence of chromosome of Singulisphaera acidiphila DSM 18658.</title>
        <authorList>
            <consortium name="US DOE Joint Genome Institute (JGI-PGF)"/>
            <person name="Lucas S."/>
            <person name="Copeland A."/>
            <person name="Lapidus A."/>
            <person name="Glavina del Rio T."/>
            <person name="Dalin E."/>
            <person name="Tice H."/>
            <person name="Bruce D."/>
            <person name="Goodwin L."/>
            <person name="Pitluck S."/>
            <person name="Peters L."/>
            <person name="Ovchinnikova G."/>
            <person name="Chertkov O."/>
            <person name="Kyrpides N."/>
            <person name="Mavromatis K."/>
            <person name="Ivanova N."/>
            <person name="Brettin T."/>
            <person name="Detter J.C."/>
            <person name="Han C."/>
            <person name="Larimer F."/>
            <person name="Land M."/>
            <person name="Hauser L."/>
            <person name="Markowitz V."/>
            <person name="Cheng J.-F."/>
            <person name="Hugenholtz P."/>
            <person name="Woyke T."/>
            <person name="Wu D."/>
            <person name="Tindall B."/>
            <person name="Pomrenke H."/>
            <person name="Brambilla E."/>
            <person name="Klenk H.-P."/>
            <person name="Eisen J.A."/>
        </authorList>
    </citation>
    <scope>NUCLEOTIDE SEQUENCE [LARGE SCALE GENOMIC DNA]</scope>
    <source>
        <strain evidence="2">ATCC BAA-1392 / DSM 18658 / VKM B-2454 / MOB10</strain>
    </source>
</reference>
<dbReference type="AlphaFoldDB" id="L0DP66"/>
<keyword evidence="2" id="KW-1185">Reference proteome</keyword>
<proteinExistence type="predicted"/>
<dbReference type="EMBL" id="CP003364">
    <property type="protein sequence ID" value="AGA30610.1"/>
    <property type="molecule type" value="Genomic_DNA"/>
</dbReference>
<evidence type="ECO:0000313" key="1">
    <source>
        <dbReference type="EMBL" id="AGA30610.1"/>
    </source>
</evidence>
<organism evidence="1 2">
    <name type="scientific">Singulisphaera acidiphila (strain ATCC BAA-1392 / DSM 18658 / VKM B-2454 / MOB10)</name>
    <dbReference type="NCBI Taxonomy" id="886293"/>
    <lineage>
        <taxon>Bacteria</taxon>
        <taxon>Pseudomonadati</taxon>
        <taxon>Planctomycetota</taxon>
        <taxon>Planctomycetia</taxon>
        <taxon>Isosphaerales</taxon>
        <taxon>Isosphaeraceae</taxon>
        <taxon>Singulisphaera</taxon>
    </lineage>
</organism>
<dbReference type="KEGG" id="saci:Sinac_6535"/>
<sequence>MYSCGIKLSLQTSLFFPSAWPKIGMDVDPFAQSAYPEKKKYG</sequence>
<dbReference type="HOGENOM" id="CLU_3257880_0_0_0"/>
<accession>L0DP66</accession>